<dbReference type="GO" id="GO:0006508">
    <property type="term" value="P:proteolysis"/>
    <property type="evidence" value="ECO:0007669"/>
    <property type="project" value="UniProtKB-KW"/>
</dbReference>
<dbReference type="InterPro" id="IPR036852">
    <property type="entry name" value="Peptidase_S8/S53_dom_sf"/>
</dbReference>
<keyword evidence="2 5" id="KW-0645">Protease</keyword>
<dbReference type="PATRIC" id="fig|1107881.3.peg.6654"/>
<comment type="similarity">
    <text evidence="1 5">Belongs to the peptidase S8 family.</text>
</comment>
<feature type="active site" description="Charge relay system" evidence="5">
    <location>
        <position position="243"/>
    </location>
</feature>
<reference evidence="8 9" key="1">
    <citation type="journal article" date="2012" name="J. Bacteriol.">
        <title>Draft Genome Sequence of Sinorhizobium meliloti CCNWSX0020, a Nitrogen-Fixing Symbiont with Copper Tolerance Capability Isolated from Lead-Zinc Mine Tailings.</title>
        <authorList>
            <person name="Li Z."/>
            <person name="Ma Z."/>
            <person name="Hao X."/>
            <person name="Wei G."/>
        </authorList>
    </citation>
    <scope>NUCLEOTIDE SEQUENCE [LARGE SCALE GENOMIC DNA]</scope>
    <source>
        <strain evidence="8 9">CCNWSX0020</strain>
    </source>
</reference>
<accession>H0GAN1</accession>
<dbReference type="PRINTS" id="PR00723">
    <property type="entry name" value="SUBTILISIN"/>
</dbReference>
<dbReference type="PROSITE" id="PS51892">
    <property type="entry name" value="SUBTILASE"/>
    <property type="match status" value="1"/>
</dbReference>
<evidence type="ECO:0000256" key="5">
    <source>
        <dbReference type="PROSITE-ProRule" id="PRU01240"/>
    </source>
</evidence>
<evidence type="ECO:0000259" key="7">
    <source>
        <dbReference type="Pfam" id="PF00082"/>
    </source>
</evidence>
<protein>
    <recommendedName>
        <fullName evidence="7">Peptidase S8/S53 domain-containing protein</fullName>
    </recommendedName>
</protein>
<dbReference type="SUPFAM" id="SSF52743">
    <property type="entry name" value="Subtilisin-like"/>
    <property type="match status" value="1"/>
</dbReference>
<evidence type="ECO:0000256" key="1">
    <source>
        <dbReference type="ARBA" id="ARBA00011073"/>
    </source>
</evidence>
<dbReference type="Gene3D" id="3.40.50.200">
    <property type="entry name" value="Peptidase S8/S53 domain"/>
    <property type="match status" value="1"/>
</dbReference>
<dbReference type="Pfam" id="PF00082">
    <property type="entry name" value="Peptidase_S8"/>
    <property type="match status" value="1"/>
</dbReference>
<name>H0GAN1_RHIML</name>
<proteinExistence type="inferred from homology"/>
<evidence type="ECO:0000256" key="2">
    <source>
        <dbReference type="ARBA" id="ARBA00022670"/>
    </source>
</evidence>
<dbReference type="InterPro" id="IPR023828">
    <property type="entry name" value="Peptidase_S8_Ser-AS"/>
</dbReference>
<feature type="chain" id="PRO_5003533784" description="Peptidase S8/S53 domain-containing protein" evidence="6">
    <location>
        <begin position="21"/>
        <end position="533"/>
    </location>
</feature>
<dbReference type="EMBL" id="AGVV01000126">
    <property type="protein sequence ID" value="EHK73640.1"/>
    <property type="molecule type" value="Genomic_DNA"/>
</dbReference>
<dbReference type="GO" id="GO:0004252">
    <property type="term" value="F:serine-type endopeptidase activity"/>
    <property type="evidence" value="ECO:0007669"/>
    <property type="project" value="UniProtKB-UniRule"/>
</dbReference>
<dbReference type="PANTHER" id="PTHR43806:SF11">
    <property type="entry name" value="CEREVISIN-RELATED"/>
    <property type="match status" value="1"/>
</dbReference>
<feature type="domain" description="Peptidase S8/S53" evidence="7">
    <location>
        <begin position="261"/>
        <end position="513"/>
    </location>
</feature>
<dbReference type="InterPro" id="IPR015500">
    <property type="entry name" value="Peptidase_S8_subtilisin-rel"/>
</dbReference>
<dbReference type="InterPro" id="IPR050131">
    <property type="entry name" value="Peptidase_S8_subtilisin-like"/>
</dbReference>
<evidence type="ECO:0000313" key="8">
    <source>
        <dbReference type="EMBL" id="EHK73640.1"/>
    </source>
</evidence>
<feature type="active site" description="Charge relay system" evidence="5">
    <location>
        <position position="266"/>
    </location>
</feature>
<dbReference type="AlphaFoldDB" id="H0GAN1"/>
<feature type="signal peptide" evidence="6">
    <location>
        <begin position="1"/>
        <end position="20"/>
    </location>
</feature>
<gene>
    <name evidence="8" type="ORF">SM0020_32952</name>
</gene>
<keyword evidence="3 5" id="KW-0378">Hydrolase</keyword>
<feature type="active site" description="Charge relay system" evidence="5">
    <location>
        <position position="477"/>
    </location>
</feature>
<organism evidence="8 9">
    <name type="scientific">Sinorhizobium meliloti CCNWSX0020</name>
    <dbReference type="NCBI Taxonomy" id="1107881"/>
    <lineage>
        <taxon>Bacteria</taxon>
        <taxon>Pseudomonadati</taxon>
        <taxon>Pseudomonadota</taxon>
        <taxon>Alphaproteobacteria</taxon>
        <taxon>Hyphomicrobiales</taxon>
        <taxon>Rhizobiaceae</taxon>
        <taxon>Sinorhizobium/Ensifer group</taxon>
        <taxon>Sinorhizobium</taxon>
    </lineage>
</organism>
<dbReference type="InterPro" id="IPR000209">
    <property type="entry name" value="Peptidase_S8/S53_dom"/>
</dbReference>
<evidence type="ECO:0000256" key="4">
    <source>
        <dbReference type="ARBA" id="ARBA00022825"/>
    </source>
</evidence>
<keyword evidence="6" id="KW-0732">Signal</keyword>
<dbReference type="PANTHER" id="PTHR43806">
    <property type="entry name" value="PEPTIDASE S8"/>
    <property type="match status" value="1"/>
</dbReference>
<evidence type="ECO:0000313" key="9">
    <source>
        <dbReference type="Proteomes" id="UP000004038"/>
    </source>
</evidence>
<dbReference type="PROSITE" id="PS00138">
    <property type="entry name" value="SUBTILASE_SER"/>
    <property type="match status" value="1"/>
</dbReference>
<keyword evidence="4 5" id="KW-0720">Serine protease</keyword>
<dbReference type="Proteomes" id="UP000004038">
    <property type="component" value="Unassembled WGS sequence"/>
</dbReference>
<evidence type="ECO:0000256" key="6">
    <source>
        <dbReference type="SAM" id="SignalP"/>
    </source>
</evidence>
<evidence type="ECO:0000256" key="3">
    <source>
        <dbReference type="ARBA" id="ARBA00022801"/>
    </source>
</evidence>
<sequence>MLYRTITLLGLATISSIAVVLPTHGQSTPFTKSGTALPSKDTSAAIEQLGTVGVEEWKTQRTQPRELTADPEGLDPAGRAALEMSGEQTKSVPFVVPNSMIIQFKPSTTAEQIEDYVKSKNVEVIQTFPNIGAIQIEVDISQYFEPRLSDQSSNDAILRGVTTAISEFRKDSRVHAATPDILLTDKSGHDPEADPTSALPPETAAPVAAMAGEVMDWGVSDIEADQLWNMPGARDGAILGVLDVGFSRHTDLIFLGLPPETKPDNHGNHVAGIGCGLHNGKGVQGVLPNCFVRARAGDVFFEAMGGNPELRFMVLFGQILSTLDRFVLEQSDIRTFNVSLGYNWRRNFGINPDLPESSQWRTLVEMQGLMLVTVLERADQSGKVIFSAAGNDSSGLGVPIQAKYASPFNWAAITARERGIADNGYIVGAHGSNGSRAGFSNSGAQISCPGVNVLSAVAFDANSQPSDSAYGKMSGTSMASPYCAAAHVLLKLVRPGYTGAEIARCMLATNVNTDDGTPRLKLTQALAACPPRG</sequence>